<gene>
    <name evidence="9" type="ORF">MEUPH1_LOCUS3895</name>
</gene>
<feature type="transmembrane region" description="Helical" evidence="8">
    <location>
        <begin position="54"/>
        <end position="79"/>
    </location>
</feature>
<dbReference type="GO" id="GO:0007635">
    <property type="term" value="P:chemosensory behavior"/>
    <property type="evidence" value="ECO:0007669"/>
    <property type="project" value="TreeGrafter"/>
</dbReference>
<evidence type="ECO:0000313" key="10">
    <source>
        <dbReference type="Proteomes" id="UP001160148"/>
    </source>
</evidence>
<keyword evidence="5 8" id="KW-0472">Membrane</keyword>
<feature type="transmembrane region" description="Helical" evidence="8">
    <location>
        <begin position="111"/>
        <end position="136"/>
    </location>
</feature>
<feature type="transmembrane region" description="Helical" evidence="8">
    <location>
        <begin position="304"/>
        <end position="324"/>
    </location>
</feature>
<dbReference type="GO" id="GO:0007165">
    <property type="term" value="P:signal transduction"/>
    <property type="evidence" value="ECO:0007669"/>
    <property type="project" value="UniProtKB-KW"/>
</dbReference>
<evidence type="ECO:0000256" key="4">
    <source>
        <dbReference type="ARBA" id="ARBA00022989"/>
    </source>
</evidence>
<reference evidence="9 10" key="1">
    <citation type="submission" date="2023-01" db="EMBL/GenBank/DDBJ databases">
        <authorList>
            <person name="Whitehead M."/>
        </authorList>
    </citation>
    <scope>NUCLEOTIDE SEQUENCE [LARGE SCALE GENOMIC DNA]</scope>
</reference>
<organism evidence="9 10">
    <name type="scientific">Macrosiphum euphorbiae</name>
    <name type="common">potato aphid</name>
    <dbReference type="NCBI Taxonomy" id="13131"/>
    <lineage>
        <taxon>Eukaryota</taxon>
        <taxon>Metazoa</taxon>
        <taxon>Ecdysozoa</taxon>
        <taxon>Arthropoda</taxon>
        <taxon>Hexapoda</taxon>
        <taxon>Insecta</taxon>
        <taxon>Pterygota</taxon>
        <taxon>Neoptera</taxon>
        <taxon>Paraneoptera</taxon>
        <taxon>Hemiptera</taxon>
        <taxon>Sternorrhyncha</taxon>
        <taxon>Aphidomorpha</taxon>
        <taxon>Aphidoidea</taxon>
        <taxon>Aphididae</taxon>
        <taxon>Macrosiphini</taxon>
        <taxon>Macrosiphum</taxon>
    </lineage>
</organism>
<comment type="caution">
    <text evidence="9">The sequence shown here is derived from an EMBL/GenBank/DDBJ whole genome shotgun (WGS) entry which is preliminary data.</text>
</comment>
<evidence type="ECO:0000256" key="7">
    <source>
        <dbReference type="ARBA" id="ARBA00023224"/>
    </source>
</evidence>
<dbReference type="Proteomes" id="UP001160148">
    <property type="component" value="Unassembled WGS sequence"/>
</dbReference>
<dbReference type="Pfam" id="PF08395">
    <property type="entry name" value="7tm_7"/>
    <property type="match status" value="1"/>
</dbReference>
<dbReference type="GO" id="GO:0030424">
    <property type="term" value="C:axon"/>
    <property type="evidence" value="ECO:0007669"/>
    <property type="project" value="TreeGrafter"/>
</dbReference>
<dbReference type="GO" id="GO:0005886">
    <property type="term" value="C:plasma membrane"/>
    <property type="evidence" value="ECO:0007669"/>
    <property type="project" value="UniProtKB-SubCell"/>
</dbReference>
<evidence type="ECO:0000256" key="2">
    <source>
        <dbReference type="ARBA" id="ARBA00022475"/>
    </source>
</evidence>
<evidence type="ECO:0000256" key="1">
    <source>
        <dbReference type="ARBA" id="ARBA00004651"/>
    </source>
</evidence>
<comment type="function">
    <text evidence="8">Gustatory receptor which mediates acceptance or avoidance behavior, depending on its substrates.</text>
</comment>
<keyword evidence="7 8" id="KW-0807">Transducer</keyword>
<evidence type="ECO:0000256" key="6">
    <source>
        <dbReference type="ARBA" id="ARBA00023170"/>
    </source>
</evidence>
<comment type="caution">
    <text evidence="8">Lacks conserved residue(s) required for the propagation of feature annotation.</text>
</comment>
<keyword evidence="10" id="KW-1185">Reference proteome</keyword>
<evidence type="ECO:0000256" key="8">
    <source>
        <dbReference type="RuleBase" id="RU363108"/>
    </source>
</evidence>
<keyword evidence="2 8" id="KW-1003">Cell membrane</keyword>
<evidence type="ECO:0000256" key="3">
    <source>
        <dbReference type="ARBA" id="ARBA00022692"/>
    </source>
</evidence>
<dbReference type="InterPro" id="IPR013604">
    <property type="entry name" value="7TM_chemorcpt"/>
</dbReference>
<dbReference type="AlphaFoldDB" id="A0AAV0VWF2"/>
<name>A0AAV0VWF2_9HEMI</name>
<comment type="subcellular location">
    <subcellularLocation>
        <location evidence="1 8">Cell membrane</location>
        <topology evidence="1 8">Multi-pass membrane protein</topology>
    </subcellularLocation>
</comment>
<sequence length="386" mass="44588">MFGLQHFGMISFDSNNDNGIFQIAYSVFLFTTGISLIVGFPLVNDKFDDWSKAFSMSLTAVTCSSGIITSLISRMVVIYNVKFKYQKYKTTLEGFEIYIPMNSVASKHIKYFSFSVIFLCMSLIIPSNALRLIYIFNNHVNPFLMTTFFGLYYCHNLSMVCTELHFAIQCFVVYTKFRDINEKLIKINDEKKNYNYNVRYSLTGSQVVTPRSSDETSSARVIIYEKDFYCPKDKSFPLANTLELFRIGHWLSREAINDIKYLFGFQMGMSILIVAITSLFDIYTELFYSYTSSSFSQPVIRTRILFILWILQYSIRLGLIIITAHTTVQQAVKTKTLITEMNNRHTDSNTKEELQLFYNQLSICSPEFTIFDILTLNNSLITSVSN</sequence>
<dbReference type="GO" id="GO:0030425">
    <property type="term" value="C:dendrite"/>
    <property type="evidence" value="ECO:0007669"/>
    <property type="project" value="TreeGrafter"/>
</dbReference>
<evidence type="ECO:0000256" key="5">
    <source>
        <dbReference type="ARBA" id="ARBA00023136"/>
    </source>
</evidence>
<comment type="similarity">
    <text evidence="8">Belongs to the insect chemoreceptor superfamily. Gustatory receptor (GR) family.</text>
</comment>
<feature type="transmembrane region" description="Helical" evidence="8">
    <location>
        <begin position="156"/>
        <end position="177"/>
    </location>
</feature>
<keyword evidence="4 8" id="KW-1133">Transmembrane helix</keyword>
<dbReference type="PANTHER" id="PTHR21143:SF133">
    <property type="entry name" value="GUSTATORY AND PHEROMONE RECEPTOR 32A-RELATED"/>
    <property type="match status" value="1"/>
</dbReference>
<keyword evidence="3 8" id="KW-0812">Transmembrane</keyword>
<accession>A0AAV0VWF2</accession>
<protein>
    <recommendedName>
        <fullName evidence="8">Gustatory receptor</fullName>
    </recommendedName>
</protein>
<keyword evidence="6 8" id="KW-0675">Receptor</keyword>
<evidence type="ECO:0000313" key="9">
    <source>
        <dbReference type="EMBL" id="CAI6347066.1"/>
    </source>
</evidence>
<dbReference type="GO" id="GO:0043025">
    <property type="term" value="C:neuronal cell body"/>
    <property type="evidence" value="ECO:0007669"/>
    <property type="project" value="TreeGrafter"/>
</dbReference>
<dbReference type="EMBL" id="CARXXK010000001">
    <property type="protein sequence ID" value="CAI6347066.1"/>
    <property type="molecule type" value="Genomic_DNA"/>
</dbReference>
<dbReference type="PANTHER" id="PTHR21143">
    <property type="entry name" value="INVERTEBRATE GUSTATORY RECEPTOR"/>
    <property type="match status" value="1"/>
</dbReference>
<dbReference type="GO" id="GO:0008049">
    <property type="term" value="P:male courtship behavior"/>
    <property type="evidence" value="ECO:0007669"/>
    <property type="project" value="TreeGrafter"/>
</dbReference>
<feature type="transmembrane region" description="Helical" evidence="8">
    <location>
        <begin position="20"/>
        <end position="42"/>
    </location>
</feature>
<proteinExistence type="inferred from homology"/>
<dbReference type="GO" id="GO:0050909">
    <property type="term" value="P:sensory perception of taste"/>
    <property type="evidence" value="ECO:0007669"/>
    <property type="project" value="InterPro"/>
</dbReference>
<feature type="transmembrane region" description="Helical" evidence="8">
    <location>
        <begin position="261"/>
        <end position="284"/>
    </location>
</feature>